<evidence type="ECO:0008006" key="7">
    <source>
        <dbReference type="Google" id="ProtNLM"/>
    </source>
</evidence>
<dbReference type="SUPFAM" id="SSF81837">
    <property type="entry name" value="BEACH domain"/>
    <property type="match status" value="1"/>
</dbReference>
<dbReference type="SMART" id="SM00320">
    <property type="entry name" value="WD40"/>
    <property type="match status" value="2"/>
</dbReference>
<dbReference type="InterPro" id="IPR001680">
    <property type="entry name" value="WD40_rpt"/>
</dbReference>
<dbReference type="Pfam" id="PF02138">
    <property type="entry name" value="Beach"/>
    <property type="match status" value="1"/>
</dbReference>
<evidence type="ECO:0000259" key="3">
    <source>
        <dbReference type="PROSITE" id="PS50197"/>
    </source>
</evidence>
<dbReference type="CDD" id="cd06071">
    <property type="entry name" value="Beach"/>
    <property type="match status" value="1"/>
</dbReference>
<proteinExistence type="predicted"/>
<dbReference type="SUPFAM" id="SSF50729">
    <property type="entry name" value="PH domain-like"/>
    <property type="match status" value="1"/>
</dbReference>
<name>A0ABR2JJH1_9EUKA</name>
<dbReference type="EMBL" id="JAPFFF010000011">
    <property type="protein sequence ID" value="KAK8878007.1"/>
    <property type="molecule type" value="Genomic_DNA"/>
</dbReference>
<evidence type="ECO:0000259" key="4">
    <source>
        <dbReference type="PROSITE" id="PS51783"/>
    </source>
</evidence>
<dbReference type="PROSITE" id="PS50082">
    <property type="entry name" value="WD_REPEATS_2"/>
    <property type="match status" value="1"/>
</dbReference>
<dbReference type="InterPro" id="IPR050865">
    <property type="entry name" value="BEACH_Domain"/>
</dbReference>
<dbReference type="InterPro" id="IPR015943">
    <property type="entry name" value="WD40/YVTN_repeat-like_dom_sf"/>
</dbReference>
<evidence type="ECO:0000256" key="1">
    <source>
        <dbReference type="PROSITE-ProRule" id="PRU00221"/>
    </source>
</evidence>
<dbReference type="PROSITE" id="PS50197">
    <property type="entry name" value="BEACH"/>
    <property type="match status" value="1"/>
</dbReference>
<gene>
    <name evidence="5" type="ORF">M9Y10_004770</name>
</gene>
<dbReference type="PANTHER" id="PTHR13743:SF161">
    <property type="entry name" value="BEIGE_BEACH DOMAIN CONTAINING PROTEIN"/>
    <property type="match status" value="1"/>
</dbReference>
<feature type="region of interest" description="Disordered" evidence="2">
    <location>
        <begin position="1780"/>
        <end position="1903"/>
    </location>
</feature>
<dbReference type="SUPFAM" id="SSF50978">
    <property type="entry name" value="WD40 repeat-like"/>
    <property type="match status" value="1"/>
</dbReference>
<comment type="caution">
    <text evidence="5">The sequence shown here is derived from an EMBL/GenBank/DDBJ whole genome shotgun (WGS) entry which is preliminary data.</text>
</comment>
<keyword evidence="1" id="KW-0853">WD repeat</keyword>
<feature type="domain" description="BEACH-type PH" evidence="4">
    <location>
        <begin position="2313"/>
        <end position="2411"/>
    </location>
</feature>
<feature type="domain" description="BEACH" evidence="3">
    <location>
        <begin position="2424"/>
        <end position="2712"/>
    </location>
</feature>
<dbReference type="Pfam" id="PF00400">
    <property type="entry name" value="WD40"/>
    <property type="match status" value="1"/>
</dbReference>
<dbReference type="PROSITE" id="PS51783">
    <property type="entry name" value="PH_BEACH"/>
    <property type="match status" value="1"/>
</dbReference>
<feature type="region of interest" description="Disordered" evidence="2">
    <location>
        <begin position="1742"/>
        <end position="1765"/>
    </location>
</feature>
<dbReference type="InterPro" id="IPR036322">
    <property type="entry name" value="WD40_repeat_dom_sf"/>
</dbReference>
<feature type="repeat" description="WD" evidence="1">
    <location>
        <begin position="2880"/>
        <end position="2919"/>
    </location>
</feature>
<protein>
    <recommendedName>
        <fullName evidence="7">BEACH domain-containing protein</fullName>
    </recommendedName>
</protein>
<sequence>MRFTEKETIASKENINRIKGDFNFEPDEIDMISMQLNNHLHPSKIIPENRFNVEFNVDNLKKILENKETMENVLLILLSCISWLINVEKKLDANNFELVLDLLDSFPDEIGDKTDLSIYKLTNYFFECILNLNIDYSFQDIENQTMRFLDRFCDKYQTDLINDTLLKWLSIGYSFEKQTVFTQSILSLTSLYAQKKSYLFTEDIFNDIYELIKRHLSFFDSFELCFLIDIAKIIPSNTLFKYLCFLFESLMPYFESKNDIQYKIFDKNQFSESIISNAIYDLPLVTSYSLQFSSFKYAYHDEIYIFPYAEVDQYFTISNFIAKIIKYLFQILEYGEIDLNQFTSLFENILNNCLKEKQMYLFDLTAAILSLIKLSDNYDPFPIFRILVDSPLFDEHLTIFTENSENESVHKIRMMSYYLLIFPSELSIQLFFSKNLKFPFMISEFFYYGSNSQKYKFNIPKDILKSELFLNQISNSLLSYINKEGNNRFLNSSSSQKISSNSSNIDSINNSSSINDSNHDINVLNESAQINNGIFDENQNIQKEDLTSNISLKESEYPNKSDNQNVVNLFDSNSTKDSLLSSGLNPNLNSSIDSFPSDDISNKDFVINESYQPNSVQIIDVSNSESSNCNYTKNYQSFQFMIQKVHHRSPINDFNNNFLKWFNAIYNNNSNKNKNIENEALTINHFLQCCLVHILVFISKTIEEDDEIASLWNESADLVPTLFSLLFNEYIRPIILDILFKIWSPKESSVTMTSQSCILTIFKQIYDDDFSLLDLQLLQTINKYLYYRMDMIIQKYHSFDESVVFMQDINLLSIIEPFNEMYPILTSILASCDISSDFLHHSMIFFSFYAKPIKKTARAAISSALSRVEGNDPNIRFFHDFILIITSFNNKDQSSEFLITQPKIVSIFIDSFSESSYLKDAFDFIESLCEKSVANALSCHAGNVDIAIIRYILKHKESNLIANALRLFSKIGLRASSISVVSQFISLFCPIKSHFSPPYISDCIQTLSSIICTKNFQPTAYLPISRKSPYIEVLKLTGRKVNQGFTFVVKLFIDKFAQKYQSKLLSIASKKLSMTISIVDDQIAIYNSLGKCFTFENQIPINNWISVAISFVPSQNVAQCHIHNHTISTIHYEFQPFGYGSILCEVGNGNTSDIFIAHATLIGSFSLYPLALNAMDNPNEYIMNSNDSENVIHKSLRNSNTSALFKFQSQDNNPWISVQFDIEQSLLHIIKSPRQSELDATLVGNNLITSLSFPDVLVKYFKAEILLPLFAQIGFPIFLNGSQIVPTIEISNSFAKSVLNLLSSTLQLSIEVQESFVQSQGFRIISHLLINILNPSILSFDFYMHFVLLFEDLSIEKLKIQLFYHILLNSDIWSLTSHDVYQQIISFWDKGLLLENQELFLLFSPLFKLIQAVSLFYQKMDSNSEEDKATRELIIQLLFDISKAKFTENDLDSLFMTCIAPPNLTLSKDLLILIRMLANLDNSPLLQFSLTKRHILFIALDALLAFHDEDLVFSTIETIFTLHKRKIIQNLKLFTHVEIIMMNIKKSLSNESFINKLIELSKNSFPEVLPIPFYLILSSLSSSYFVSESDFLINQQLLLSMIVKTLQANPKYAINKLWFLWPLIFAIKNKEITNFMLHFIILSTLKDWINIFVAIYIVASCLDIDPLPIQRNFLVILANYVIEGKVTENVNQFFELCLFFIFAKPVERKSLALRRLFTESIFYNKNDHIFYEYSAPVSSDSLSAAHHRESSSQTNNHENHENNNQVNNNQVIHGINHQENNEINNSNSNQTNNYHGNQENQANYNQGNQLNNNQGNQLNNNQGNQESDNQGNQLNNNQGNNEIKNQGNQLNNNQRNQLNNNQGNNEIKNQGNQLNNNQGNQLNNNQGNQGNNFNETNNFSNNFVNENQLGINQAENENKNQLDDDHHKPELNSHLSNDHGHHNSQESSQLSSAHLENGQISLGSSSANQSSNFESNDFMNESSDMNSEMSEHLNLNADHLNAFFDVTLFMSKIKNYSRTIFTSSKFKYMLDVNEAGKWLDLELSEYFINALNKCSNVVEVEFYVNFVNYLNNKETINSDILYDIYESRLPLINHIASLIQHISIYIIKNREDAMKLNISIKEKIDKICNDSYLYLAKVNRRSQMSKKVAHDLWSDLWRTLTNDRSPWRNSLPLSETHFKRSNRILAHFCPVKMKQNLNFTNHKDASFNREYGSSEMAKEKLINYQKELKEKIKKEAPPLLLSVSRNQEGDEEIESNSSLLNNEINLFDVQNCDFDVLNVDQEAFYYFNHCYCSDYHSSLIQQQSENNHSFDSKLIFDQKKIFDAKLLTLHGPKKIIFYVLPTHFILVYKSNDKTQMKPSKIKKIEASSVTHILYRSYLHQQKSFEIITKSGKSYLINLKNKRSLELLQKISEYSEFKNAIIQTVPPREFIQNQNIQSKWSQGLISNFEYLMMLNFLGGRSFNETAMYPVFPWIIKDYSSNKINLEDPSIFRDLSFPLGALNKERLNDLKKHLQDYMSFREVGFLYNSCFISPLCVYLWLIRIEPFTSLHIDLQSGRFDYATRIFTSIPAAFNMVTNHMNDYRELIPEFFYTSSFLENRNKFDLGILRGKPVDDVVLPNWCKSAIEFIYIHRKALECDYVNEHLNEWIDLIFGDSQKGQKAQERDNTFDPCLYEDIWSLENQNDETQRKMIKAVLKHCGHIPNQLFTQPHPAKTKFIVRPITESINFIPSENFPCSIFGKIFTKKIQNQGNNSIKKCLFISETGKISIAFLKTDFQTKQTFYQIISHPSIGELSSSLIPAKKRKLEKFSSTPTIKNPTATSINDSNIDPEKLQINLALANTSDKSITFAFNEKNSLLVVATKIGGIIVTQLLSDIKREIMLTKHVGHVNCVCLSDNFIVSGGSDTSINIWSSKRDMQLKKIQVEESTIPLSSSPSSSNVSNISKKSFLSLLESNKKNQSSSSNFSFSSTSRKNYKVIDDSYSSPIRHLKTIQSFRNEITCIDINEKYGTIASGTKDGSIILIDTSSLEATVTIDISPEIPMMVKITSSWGFVVVYSNKEHEGHIKSYLSVFDIDGQFIRKRQINFEISCWSDYSSLDGFDYMVIGSINPSTAFQNVKNQTRNSEKPVSYRGGGYNLYLFEVFYLDIEDAGVERSDSKFIDLKYCVKKGVLYAVTEKGSILIYSANDLNTKRFHKTVFGINEC</sequence>
<evidence type="ECO:0000256" key="2">
    <source>
        <dbReference type="SAM" id="MobiDB-lite"/>
    </source>
</evidence>
<dbReference type="Proteomes" id="UP001470230">
    <property type="component" value="Unassembled WGS sequence"/>
</dbReference>
<dbReference type="PANTHER" id="PTHR13743">
    <property type="entry name" value="BEIGE/BEACH-RELATED"/>
    <property type="match status" value="1"/>
</dbReference>
<feature type="compositionally biased region" description="Basic and acidic residues" evidence="2">
    <location>
        <begin position="1919"/>
        <end position="1944"/>
    </location>
</feature>
<evidence type="ECO:0000313" key="5">
    <source>
        <dbReference type="EMBL" id="KAK8878007.1"/>
    </source>
</evidence>
<evidence type="ECO:0000313" key="6">
    <source>
        <dbReference type="Proteomes" id="UP001470230"/>
    </source>
</evidence>
<dbReference type="InterPro" id="IPR000409">
    <property type="entry name" value="BEACH_dom"/>
</dbReference>
<keyword evidence="6" id="KW-1185">Reference proteome</keyword>
<feature type="compositionally biased region" description="Low complexity" evidence="2">
    <location>
        <begin position="1961"/>
        <end position="1985"/>
    </location>
</feature>
<feature type="region of interest" description="Disordered" evidence="2">
    <location>
        <begin position="1919"/>
        <end position="1985"/>
    </location>
</feature>
<accession>A0ABR2JJH1</accession>
<organism evidence="5 6">
    <name type="scientific">Tritrichomonas musculus</name>
    <dbReference type="NCBI Taxonomy" id="1915356"/>
    <lineage>
        <taxon>Eukaryota</taxon>
        <taxon>Metamonada</taxon>
        <taxon>Parabasalia</taxon>
        <taxon>Tritrichomonadida</taxon>
        <taxon>Tritrichomonadidae</taxon>
        <taxon>Tritrichomonas</taxon>
    </lineage>
</organism>
<dbReference type="Gene3D" id="1.10.1540.10">
    <property type="entry name" value="BEACH domain"/>
    <property type="match status" value="1"/>
</dbReference>
<reference evidence="5 6" key="1">
    <citation type="submission" date="2024-04" db="EMBL/GenBank/DDBJ databases">
        <title>Tritrichomonas musculus Genome.</title>
        <authorList>
            <person name="Alves-Ferreira E."/>
            <person name="Grigg M."/>
            <person name="Lorenzi H."/>
            <person name="Galac M."/>
        </authorList>
    </citation>
    <scope>NUCLEOTIDE SEQUENCE [LARGE SCALE GENOMIC DNA]</scope>
    <source>
        <strain evidence="5 6">EAF2021</strain>
    </source>
</reference>
<dbReference type="InterPro" id="IPR023362">
    <property type="entry name" value="PH-BEACH_dom"/>
</dbReference>
<feature type="compositionally biased region" description="Polar residues" evidence="2">
    <location>
        <begin position="1945"/>
        <end position="1960"/>
    </location>
</feature>
<dbReference type="Gene3D" id="2.130.10.10">
    <property type="entry name" value="YVTN repeat-like/Quinoprotein amine dehydrogenase"/>
    <property type="match status" value="1"/>
</dbReference>
<dbReference type="SMART" id="SM01026">
    <property type="entry name" value="Beach"/>
    <property type="match status" value="1"/>
</dbReference>
<dbReference type="InterPro" id="IPR036372">
    <property type="entry name" value="BEACH_dom_sf"/>
</dbReference>